<evidence type="ECO:0000256" key="1">
    <source>
        <dbReference type="SAM" id="MobiDB-lite"/>
    </source>
</evidence>
<comment type="caution">
    <text evidence="2">The sequence shown here is derived from an EMBL/GenBank/DDBJ whole genome shotgun (WGS) entry which is preliminary data.</text>
</comment>
<reference evidence="2" key="2">
    <citation type="submission" date="2004-02" db="EMBL/GenBank/DDBJ databases">
        <authorList>
            <consortium name="Genoscope"/>
            <consortium name="Whitehead Institute Centre for Genome Research"/>
        </authorList>
    </citation>
    <scope>NUCLEOTIDE SEQUENCE</scope>
</reference>
<name>Q4SKQ9_TETNG</name>
<gene>
    <name evidence="2" type="ORF">GSTENG00016597001</name>
</gene>
<protein>
    <submittedName>
        <fullName evidence="2">(spotted green pufferfish) hypothetical protein</fullName>
    </submittedName>
</protein>
<feature type="region of interest" description="Disordered" evidence="1">
    <location>
        <begin position="1"/>
        <end position="22"/>
    </location>
</feature>
<dbReference type="KEGG" id="tng:GSTEN00016597G001"/>
<accession>Q4SKQ9</accession>
<dbReference type="AlphaFoldDB" id="Q4SKQ9"/>
<organism evidence="2">
    <name type="scientific">Tetraodon nigroviridis</name>
    <name type="common">Spotted green pufferfish</name>
    <name type="synonym">Chelonodon nigroviridis</name>
    <dbReference type="NCBI Taxonomy" id="99883"/>
    <lineage>
        <taxon>Eukaryota</taxon>
        <taxon>Metazoa</taxon>
        <taxon>Chordata</taxon>
        <taxon>Craniata</taxon>
        <taxon>Vertebrata</taxon>
        <taxon>Euteleostomi</taxon>
        <taxon>Actinopterygii</taxon>
        <taxon>Neopterygii</taxon>
        <taxon>Teleostei</taxon>
        <taxon>Neoteleostei</taxon>
        <taxon>Acanthomorphata</taxon>
        <taxon>Eupercaria</taxon>
        <taxon>Tetraodontiformes</taxon>
        <taxon>Tetradontoidea</taxon>
        <taxon>Tetraodontidae</taxon>
        <taxon>Tetraodon</taxon>
    </lineage>
</organism>
<proteinExistence type="predicted"/>
<feature type="compositionally biased region" description="Basic and acidic residues" evidence="1">
    <location>
        <begin position="10"/>
        <end position="22"/>
    </location>
</feature>
<sequence>MTGTRVRPAWRNEEEGDGKDGWSVEEAKGLHLKVITRPAVSKQAPYGVCIVGLRLESREPSSASVERRGLSKHS</sequence>
<dbReference type="EMBL" id="CAAE01014565">
    <property type="protein sequence ID" value="CAF98773.1"/>
    <property type="molecule type" value="Genomic_DNA"/>
</dbReference>
<reference evidence="2" key="1">
    <citation type="journal article" date="2004" name="Nature">
        <title>Genome duplication in the teleost fish Tetraodon nigroviridis reveals the early vertebrate proto-karyotype.</title>
        <authorList>
            <person name="Jaillon O."/>
            <person name="Aury J.-M."/>
            <person name="Brunet F."/>
            <person name="Petit J.-L."/>
            <person name="Stange-Thomann N."/>
            <person name="Mauceli E."/>
            <person name="Bouneau L."/>
            <person name="Fischer C."/>
            <person name="Ozouf-Costaz C."/>
            <person name="Bernot A."/>
            <person name="Nicaud S."/>
            <person name="Jaffe D."/>
            <person name="Fisher S."/>
            <person name="Lutfalla G."/>
            <person name="Dossat C."/>
            <person name="Segurens B."/>
            <person name="Dasilva C."/>
            <person name="Salanoubat M."/>
            <person name="Levy M."/>
            <person name="Boudet N."/>
            <person name="Castellano S."/>
            <person name="Anthouard V."/>
            <person name="Jubin C."/>
            <person name="Castelli V."/>
            <person name="Katinka M."/>
            <person name="Vacherie B."/>
            <person name="Biemont C."/>
            <person name="Skalli Z."/>
            <person name="Cattolico L."/>
            <person name="Poulain J."/>
            <person name="De Berardinis V."/>
            <person name="Cruaud C."/>
            <person name="Duprat S."/>
            <person name="Brottier P."/>
            <person name="Coutanceau J.-P."/>
            <person name="Gouzy J."/>
            <person name="Parra G."/>
            <person name="Lardier G."/>
            <person name="Chapple C."/>
            <person name="McKernan K.J."/>
            <person name="McEwan P."/>
            <person name="Bosak S."/>
            <person name="Kellis M."/>
            <person name="Volff J.-N."/>
            <person name="Guigo R."/>
            <person name="Zody M.C."/>
            <person name="Mesirov J."/>
            <person name="Lindblad-Toh K."/>
            <person name="Birren B."/>
            <person name="Nusbaum C."/>
            <person name="Kahn D."/>
            <person name="Robinson-Rechavi M."/>
            <person name="Laudet V."/>
            <person name="Schachter V."/>
            <person name="Quetier F."/>
            <person name="Saurin W."/>
            <person name="Scarpelli C."/>
            <person name="Wincker P."/>
            <person name="Lander E.S."/>
            <person name="Weissenbach J."/>
            <person name="Roest Crollius H."/>
        </authorList>
    </citation>
    <scope>NUCLEOTIDE SEQUENCE [LARGE SCALE GENOMIC DNA]</scope>
</reference>
<evidence type="ECO:0000313" key="2">
    <source>
        <dbReference type="EMBL" id="CAF98773.1"/>
    </source>
</evidence>